<dbReference type="EMBL" id="JARKIF010000045">
    <property type="protein sequence ID" value="KAJ7608424.1"/>
    <property type="molecule type" value="Genomic_DNA"/>
</dbReference>
<reference evidence="2" key="1">
    <citation type="submission" date="2023-03" db="EMBL/GenBank/DDBJ databases">
        <title>Massive genome expansion in bonnet fungi (Mycena s.s.) driven by repeated elements and novel gene families across ecological guilds.</title>
        <authorList>
            <consortium name="Lawrence Berkeley National Laboratory"/>
            <person name="Harder C.B."/>
            <person name="Miyauchi S."/>
            <person name="Viragh M."/>
            <person name="Kuo A."/>
            <person name="Thoen E."/>
            <person name="Andreopoulos B."/>
            <person name="Lu D."/>
            <person name="Skrede I."/>
            <person name="Drula E."/>
            <person name="Henrissat B."/>
            <person name="Morin E."/>
            <person name="Kohler A."/>
            <person name="Barry K."/>
            <person name="LaButti K."/>
            <person name="Morin E."/>
            <person name="Salamov A."/>
            <person name="Lipzen A."/>
            <person name="Mereny Z."/>
            <person name="Hegedus B."/>
            <person name="Baldrian P."/>
            <person name="Stursova M."/>
            <person name="Weitz H."/>
            <person name="Taylor A."/>
            <person name="Grigoriev I.V."/>
            <person name="Nagy L.G."/>
            <person name="Martin F."/>
            <person name="Kauserud H."/>
        </authorList>
    </citation>
    <scope>NUCLEOTIDE SEQUENCE</scope>
    <source>
        <strain evidence="2">9284</strain>
    </source>
</reference>
<evidence type="ECO:0000313" key="2">
    <source>
        <dbReference type="EMBL" id="KAJ7608424.1"/>
    </source>
</evidence>
<sequence length="382" mass="41168">MHLPLNNLQVIPKFIRRLPDSLHLRRHASRPTSPADEDPGSTSSCISHSDVGSIKSKRDGEKEACRAQTGRNAVKFALETLSKVSYNIPLGGVINSVIDPLLEVADRIEETEANREGLVQLGARIGRLLHIIGERRSTSLEEESASVVEDVLHRELEFISADLNAARSQGRIKQFFNSRDTAGSLAAHNDTLAYLISELTLEGTQDVRKSLKAIEEKLETSAQNGNSEDIRPELFGGQGGKGGASDDIGGDGGLGEGTRLAIQDIHEFKRIFGGTGGEGGFGPNKGGIGGMGQATQLGSRLLPASYRGLPSLPIVEFGLAYDLDEDILERLREQGFKMSGALYGLKDDDLMRVGFKVGHVAEMKRALREFVEAVEAGSQRAG</sequence>
<feature type="region of interest" description="Disordered" evidence="1">
    <location>
        <begin position="219"/>
        <end position="253"/>
    </location>
</feature>
<accession>A0AAD7B272</accession>
<dbReference type="Proteomes" id="UP001221142">
    <property type="component" value="Unassembled WGS sequence"/>
</dbReference>
<dbReference type="CDD" id="cd21037">
    <property type="entry name" value="MLKL_NTD"/>
    <property type="match status" value="1"/>
</dbReference>
<gene>
    <name evidence="2" type="ORF">FB45DRAFT_1067511</name>
</gene>
<protein>
    <submittedName>
        <fullName evidence="2">Uncharacterized protein</fullName>
    </submittedName>
</protein>
<comment type="caution">
    <text evidence="2">The sequence shown here is derived from an EMBL/GenBank/DDBJ whole genome shotgun (WGS) entry which is preliminary data.</text>
</comment>
<evidence type="ECO:0000313" key="3">
    <source>
        <dbReference type="Proteomes" id="UP001221142"/>
    </source>
</evidence>
<proteinExistence type="predicted"/>
<dbReference type="InterPro" id="IPR059179">
    <property type="entry name" value="MLKL-like_MCAfunc"/>
</dbReference>
<feature type="compositionally biased region" description="Basic and acidic residues" evidence="1">
    <location>
        <begin position="56"/>
        <end position="65"/>
    </location>
</feature>
<evidence type="ECO:0000256" key="1">
    <source>
        <dbReference type="SAM" id="MobiDB-lite"/>
    </source>
</evidence>
<dbReference type="AlphaFoldDB" id="A0AAD7B272"/>
<name>A0AAD7B272_9AGAR</name>
<feature type="region of interest" description="Disordered" evidence="1">
    <location>
        <begin position="27"/>
        <end position="66"/>
    </location>
</feature>
<keyword evidence="3" id="KW-1185">Reference proteome</keyword>
<organism evidence="2 3">
    <name type="scientific">Roridomyces roridus</name>
    <dbReference type="NCBI Taxonomy" id="1738132"/>
    <lineage>
        <taxon>Eukaryota</taxon>
        <taxon>Fungi</taxon>
        <taxon>Dikarya</taxon>
        <taxon>Basidiomycota</taxon>
        <taxon>Agaricomycotina</taxon>
        <taxon>Agaricomycetes</taxon>
        <taxon>Agaricomycetidae</taxon>
        <taxon>Agaricales</taxon>
        <taxon>Marasmiineae</taxon>
        <taxon>Mycenaceae</taxon>
        <taxon>Roridomyces</taxon>
    </lineage>
</organism>